<feature type="compositionally biased region" description="Low complexity" evidence="1">
    <location>
        <begin position="41"/>
        <end position="54"/>
    </location>
</feature>
<reference evidence="2 3" key="1">
    <citation type="journal article" date="2017" name="Curr. Biol.">
        <title>Genome architecture and evolution of a unichromosomal asexual nematode.</title>
        <authorList>
            <person name="Fradin H."/>
            <person name="Zegar C."/>
            <person name="Gutwein M."/>
            <person name="Lucas J."/>
            <person name="Kovtun M."/>
            <person name="Corcoran D."/>
            <person name="Baugh L.R."/>
            <person name="Kiontke K."/>
            <person name="Gunsalus K."/>
            <person name="Fitch D.H."/>
            <person name="Piano F."/>
        </authorList>
    </citation>
    <scope>NUCLEOTIDE SEQUENCE [LARGE SCALE GENOMIC DNA]</scope>
    <source>
        <strain evidence="2">PF1309</strain>
    </source>
</reference>
<organism evidence="2 3">
    <name type="scientific">Diploscapter pachys</name>
    <dbReference type="NCBI Taxonomy" id="2018661"/>
    <lineage>
        <taxon>Eukaryota</taxon>
        <taxon>Metazoa</taxon>
        <taxon>Ecdysozoa</taxon>
        <taxon>Nematoda</taxon>
        <taxon>Chromadorea</taxon>
        <taxon>Rhabditida</taxon>
        <taxon>Rhabditina</taxon>
        <taxon>Rhabditomorpha</taxon>
        <taxon>Rhabditoidea</taxon>
        <taxon>Rhabditidae</taxon>
        <taxon>Diploscapter</taxon>
    </lineage>
</organism>
<accession>A0A2A2LIT7</accession>
<keyword evidence="3" id="KW-1185">Reference proteome</keyword>
<evidence type="ECO:0000313" key="3">
    <source>
        <dbReference type="Proteomes" id="UP000218231"/>
    </source>
</evidence>
<gene>
    <name evidence="2" type="ORF">WR25_26511</name>
</gene>
<dbReference type="AlphaFoldDB" id="A0A2A2LIT7"/>
<proteinExistence type="predicted"/>
<feature type="compositionally biased region" description="Polar residues" evidence="1">
    <location>
        <begin position="55"/>
        <end position="68"/>
    </location>
</feature>
<comment type="caution">
    <text evidence="2">The sequence shown here is derived from an EMBL/GenBank/DDBJ whole genome shotgun (WGS) entry which is preliminary data.</text>
</comment>
<dbReference type="EMBL" id="LIAE01006707">
    <property type="protein sequence ID" value="PAV86025.1"/>
    <property type="molecule type" value="Genomic_DNA"/>
</dbReference>
<dbReference type="Proteomes" id="UP000218231">
    <property type="component" value="Unassembled WGS sequence"/>
</dbReference>
<feature type="region of interest" description="Disordered" evidence="1">
    <location>
        <begin position="23"/>
        <end position="114"/>
    </location>
</feature>
<evidence type="ECO:0000313" key="2">
    <source>
        <dbReference type="EMBL" id="PAV86025.1"/>
    </source>
</evidence>
<sequence>MQRDAASLRDMWVRCSSPDLCVPTVRGHGRARSAEQRSSLAQGGADIDAATAAASGTNEPSPNEQRQPLSLRLRTERRSWRQLRSSSRAAWKSRKRKGNLFGKGAPAPRSLSRH</sequence>
<protein>
    <submittedName>
        <fullName evidence="2">Uncharacterized protein</fullName>
    </submittedName>
</protein>
<evidence type="ECO:0000256" key="1">
    <source>
        <dbReference type="SAM" id="MobiDB-lite"/>
    </source>
</evidence>
<name>A0A2A2LIT7_9BILA</name>